<feature type="transmembrane region" description="Helical" evidence="7">
    <location>
        <begin position="705"/>
        <end position="732"/>
    </location>
</feature>
<accession>A0AAN7HAH6</accession>
<dbReference type="GO" id="GO:0016020">
    <property type="term" value="C:membrane"/>
    <property type="evidence" value="ECO:0007669"/>
    <property type="project" value="UniProtKB-SubCell"/>
</dbReference>
<feature type="transmembrane region" description="Helical" evidence="7">
    <location>
        <begin position="476"/>
        <end position="503"/>
    </location>
</feature>
<evidence type="ECO:0000256" key="5">
    <source>
        <dbReference type="ARBA" id="ARBA00022989"/>
    </source>
</evidence>
<dbReference type="Gene3D" id="3.40.1110.10">
    <property type="entry name" value="Calcium-transporting ATPase, cytoplasmic domain N"/>
    <property type="match status" value="1"/>
</dbReference>
<dbReference type="SFLD" id="SFLDG00002">
    <property type="entry name" value="C1.7:_P-type_atpase_like"/>
    <property type="match status" value="1"/>
</dbReference>
<keyword evidence="4" id="KW-1278">Translocase</keyword>
<feature type="transmembrane region" description="Helical" evidence="7">
    <location>
        <begin position="446"/>
        <end position="464"/>
    </location>
</feature>
<dbReference type="SUPFAM" id="SSF81665">
    <property type="entry name" value="Calcium ATPase, transmembrane domain M"/>
    <property type="match status" value="1"/>
</dbReference>
<dbReference type="GO" id="GO:0019829">
    <property type="term" value="F:ATPase-coupled monoatomic cation transmembrane transporter activity"/>
    <property type="evidence" value="ECO:0007669"/>
    <property type="project" value="InterPro"/>
</dbReference>
<feature type="domain" description="HMA" evidence="9">
    <location>
        <begin position="263"/>
        <end position="330"/>
    </location>
</feature>
<dbReference type="SUPFAM" id="SSF81653">
    <property type="entry name" value="Calcium ATPase, transduction domain A"/>
    <property type="match status" value="1"/>
</dbReference>
<dbReference type="Pfam" id="PF00122">
    <property type="entry name" value="E1-E2_ATPase"/>
    <property type="match status" value="1"/>
</dbReference>
<dbReference type="InterPro" id="IPR023298">
    <property type="entry name" value="ATPase_P-typ_TM_dom_sf"/>
</dbReference>
<comment type="caution">
    <text evidence="10">The sequence shown here is derived from an EMBL/GenBank/DDBJ whole genome shotgun (WGS) entry which is preliminary data.</text>
</comment>
<dbReference type="SUPFAM" id="SSF56784">
    <property type="entry name" value="HAD-like"/>
    <property type="match status" value="1"/>
</dbReference>
<dbReference type="PRINTS" id="PR00119">
    <property type="entry name" value="CATATPASE"/>
</dbReference>
<proteinExistence type="inferred from homology"/>
<evidence type="ECO:0000256" key="4">
    <source>
        <dbReference type="ARBA" id="ARBA00022967"/>
    </source>
</evidence>
<organism evidence="10 11">
    <name type="scientific">Achaetomium macrosporum</name>
    <dbReference type="NCBI Taxonomy" id="79813"/>
    <lineage>
        <taxon>Eukaryota</taxon>
        <taxon>Fungi</taxon>
        <taxon>Dikarya</taxon>
        <taxon>Ascomycota</taxon>
        <taxon>Pezizomycotina</taxon>
        <taxon>Sordariomycetes</taxon>
        <taxon>Sordariomycetidae</taxon>
        <taxon>Sordariales</taxon>
        <taxon>Chaetomiaceae</taxon>
        <taxon>Achaetomium</taxon>
    </lineage>
</organism>
<dbReference type="InterPro" id="IPR027256">
    <property type="entry name" value="P-typ_ATPase_IB"/>
</dbReference>
<reference evidence="10" key="2">
    <citation type="submission" date="2023-05" db="EMBL/GenBank/DDBJ databases">
        <authorList>
            <consortium name="Lawrence Berkeley National Laboratory"/>
            <person name="Steindorff A."/>
            <person name="Hensen N."/>
            <person name="Bonometti L."/>
            <person name="Westerberg I."/>
            <person name="Brannstrom I.O."/>
            <person name="Guillou S."/>
            <person name="Cros-Aarteil S."/>
            <person name="Calhoun S."/>
            <person name="Haridas S."/>
            <person name="Kuo A."/>
            <person name="Mondo S."/>
            <person name="Pangilinan J."/>
            <person name="Riley R."/>
            <person name="Labutti K."/>
            <person name="Andreopoulos B."/>
            <person name="Lipzen A."/>
            <person name="Chen C."/>
            <person name="Yanf M."/>
            <person name="Daum C."/>
            <person name="Ng V."/>
            <person name="Clum A."/>
            <person name="Ohm R."/>
            <person name="Martin F."/>
            <person name="Silar P."/>
            <person name="Natvig D."/>
            <person name="Lalanne C."/>
            <person name="Gautier V."/>
            <person name="Ament-Velasquez S.L."/>
            <person name="Kruys A."/>
            <person name="Hutchinson M.I."/>
            <person name="Powell A.J."/>
            <person name="Barry K."/>
            <person name="Miller A.N."/>
            <person name="Grigoriev I.V."/>
            <person name="Debuchy R."/>
            <person name="Gladieux P."/>
            <person name="Thoren M.H."/>
            <person name="Johannesson H."/>
        </authorList>
    </citation>
    <scope>NUCLEOTIDE SEQUENCE</scope>
    <source>
        <strain evidence="10">CBS 532.94</strain>
    </source>
</reference>
<dbReference type="InterPro" id="IPR018303">
    <property type="entry name" value="ATPase_P-typ_P_site"/>
</dbReference>
<dbReference type="Pfam" id="PF24534">
    <property type="entry name" value="HMA_PCA1"/>
    <property type="match status" value="1"/>
</dbReference>
<dbReference type="InterPro" id="IPR056236">
    <property type="entry name" value="HMA_PCA1"/>
</dbReference>
<dbReference type="GO" id="GO:0046872">
    <property type="term" value="F:metal ion binding"/>
    <property type="evidence" value="ECO:0007669"/>
    <property type="project" value="UniProtKB-KW"/>
</dbReference>
<dbReference type="NCBIfam" id="TIGR01525">
    <property type="entry name" value="ATPase-IB_hvy"/>
    <property type="match status" value="1"/>
</dbReference>
<dbReference type="PROSITE" id="PS50846">
    <property type="entry name" value="HMA_2"/>
    <property type="match status" value="1"/>
</dbReference>
<feature type="transmembrane region" description="Helical" evidence="7">
    <location>
        <begin position="1038"/>
        <end position="1061"/>
    </location>
</feature>
<evidence type="ECO:0000256" key="2">
    <source>
        <dbReference type="ARBA" id="ARBA00022692"/>
    </source>
</evidence>
<feature type="region of interest" description="Disordered" evidence="8">
    <location>
        <begin position="586"/>
        <end position="605"/>
    </location>
</feature>
<dbReference type="InterPro" id="IPR006121">
    <property type="entry name" value="HMA_dom"/>
</dbReference>
<dbReference type="Gene3D" id="3.30.70.100">
    <property type="match status" value="1"/>
</dbReference>
<keyword evidence="3 7" id="KW-0479">Metal-binding</keyword>
<dbReference type="InterPro" id="IPR008250">
    <property type="entry name" value="ATPase_P-typ_transduc_dom_A_sf"/>
</dbReference>
<dbReference type="NCBIfam" id="TIGR01511">
    <property type="entry name" value="ATPase-IB1_Cu"/>
    <property type="match status" value="1"/>
</dbReference>
<dbReference type="InterPro" id="IPR059000">
    <property type="entry name" value="ATPase_P-type_domA"/>
</dbReference>
<dbReference type="SFLD" id="SFLDF00027">
    <property type="entry name" value="p-type_atpase"/>
    <property type="match status" value="1"/>
</dbReference>
<evidence type="ECO:0000256" key="1">
    <source>
        <dbReference type="ARBA" id="ARBA00004370"/>
    </source>
</evidence>
<comment type="subcellular location">
    <subcellularLocation>
        <location evidence="1 7">Membrane</location>
    </subcellularLocation>
</comment>
<evidence type="ECO:0000256" key="8">
    <source>
        <dbReference type="SAM" id="MobiDB-lite"/>
    </source>
</evidence>
<protein>
    <submittedName>
        <fullName evidence="10">E1-E2 ATPase-domain-containing protein</fullName>
    </submittedName>
</protein>
<dbReference type="PANTHER" id="PTHR46594">
    <property type="entry name" value="P-TYPE CATION-TRANSPORTING ATPASE"/>
    <property type="match status" value="1"/>
</dbReference>
<keyword evidence="7" id="KW-0547">Nucleotide-binding</keyword>
<keyword evidence="6 7" id="KW-0472">Membrane</keyword>
<dbReference type="GO" id="GO:0016887">
    <property type="term" value="F:ATP hydrolysis activity"/>
    <property type="evidence" value="ECO:0007669"/>
    <property type="project" value="InterPro"/>
</dbReference>
<dbReference type="GO" id="GO:0005524">
    <property type="term" value="F:ATP binding"/>
    <property type="evidence" value="ECO:0007669"/>
    <property type="project" value="UniProtKB-UniRule"/>
</dbReference>
<dbReference type="InterPro" id="IPR023299">
    <property type="entry name" value="ATPase_P-typ_cyto_dom_N"/>
</dbReference>
<dbReference type="Proteomes" id="UP001303760">
    <property type="component" value="Unassembled WGS sequence"/>
</dbReference>
<dbReference type="InterPro" id="IPR044492">
    <property type="entry name" value="P_typ_ATPase_HD_dom"/>
</dbReference>
<evidence type="ECO:0000313" key="11">
    <source>
        <dbReference type="Proteomes" id="UP001303760"/>
    </source>
</evidence>
<dbReference type="NCBIfam" id="TIGR01494">
    <property type="entry name" value="ATPase_P-type"/>
    <property type="match status" value="2"/>
</dbReference>
<evidence type="ECO:0000259" key="9">
    <source>
        <dbReference type="PROSITE" id="PS50846"/>
    </source>
</evidence>
<dbReference type="SUPFAM" id="SSF55008">
    <property type="entry name" value="HMA, heavy metal-associated domain"/>
    <property type="match status" value="1"/>
</dbReference>
<dbReference type="InterPro" id="IPR036163">
    <property type="entry name" value="HMA_dom_sf"/>
</dbReference>
<dbReference type="Gene3D" id="3.40.50.1000">
    <property type="entry name" value="HAD superfamily/HAD-like"/>
    <property type="match status" value="1"/>
</dbReference>
<evidence type="ECO:0000256" key="6">
    <source>
        <dbReference type="ARBA" id="ARBA00023136"/>
    </source>
</evidence>
<dbReference type="CDD" id="cd00371">
    <property type="entry name" value="HMA"/>
    <property type="match status" value="1"/>
</dbReference>
<dbReference type="AlphaFoldDB" id="A0AAN7HAH6"/>
<feature type="transmembrane region" description="Helical" evidence="7">
    <location>
        <begin position="664"/>
        <end position="685"/>
    </location>
</feature>
<evidence type="ECO:0000256" key="3">
    <source>
        <dbReference type="ARBA" id="ARBA00022723"/>
    </source>
</evidence>
<sequence length="1098" mass="115989">MPATGCADECCAVKTQDGCDGGNGLGNPSMETEKPEAPPCCEDKASPCCDATCLDRLALRACEDDKWHPATTETTINVVPESSCHGSEGGKPCGYHTRKTRDAYAATLEALGCICRALLALGEESCCSPAERSSIDRKRSSKRLSRVRQASPTPVSDACCATTGRTYISAPPGSEYSSGSSGAGRTGAGCCSDDSRSDRGPVARSGVCTKGCCGDKQSFPRNDHPVTTHVTPGCLDGAHLSSGGELQVPVAPRDVEKGLTGREHIVLSITGMTCTGCETKLQRALSPLAAVKNLKTSLVLARAEFDLDLGRGSLAEVLKHLERTTEFKCERVGQHGSTLDLIVPYGETADFTKRQWPKGVTDVTAIDKTTVRVAFNPGVVGARDLVERGWGAPLELAPLRPDPTLAAGSKHVRHMGYMTVLSAFLTIPVLVLAWAPLPEKEIEYNFASLALATVVQLVIAGPFYPKAIKALVFSRVIEMDLLIVLSTSTAFVFSVVSFGYLVARRPLSTESFFETSTLLVTLIMVGRFVAALARQKAVESISIHSLQPSTAILVDEVGGRDREIDTRLLQYGDKFRVAPESRIPTDGTVVSGSSEADESMVTGESKPVEKHTGSAVIAGTVNGSGTLVVRLTSLPGSNTIDMIAGMVDKAKLSKPKLQNIADRVASYFVPVVVVLTVITFVVWVVVGVTVRHQSGAEATIQAVTYAMTVLIVSCPCAIGLAVPMVIVIATGVGAEHGIIFKSAESIELAYKTSHVVLDKTGTLTEGKLSVVSEEYVDANSTTDTIASLFLGLVENIKHPVSIAVAAHLKSKGISASVVSGVKTLPGKGVEGTSPTSNLVLRAGNSRWLNLSRDPRVQPYLSHGYTVFCFTINGSLAAVFGLQDTLRADALTTITALHDRGVAVHLLSGDDDGAVHSVASQLRISPTNVRARCTPADKQSYIQDLLTTHLSSTSTTKKRPPVILFVGDGTNDAPALAQATIGIAMTTTAAATSKHQNPESESSVVAAIAKSAADIVLLRPQLRNILAVIDLSRKAVRRIAFNFAWSFVYNLLAILLAAGVLVHVGDGGVRIPPQFAGLGELVSVLPVVAGAVLLRWERV</sequence>
<name>A0AAN7HAH6_9PEZI</name>
<dbReference type="Gene3D" id="2.70.150.10">
    <property type="entry name" value="Calcium-transporting ATPase, cytoplasmic transduction domain A"/>
    <property type="match status" value="1"/>
</dbReference>
<dbReference type="FunFam" id="2.70.150.10:FF:000002">
    <property type="entry name" value="Copper-transporting ATPase 1, putative"/>
    <property type="match status" value="1"/>
</dbReference>
<keyword evidence="5 7" id="KW-1133">Transmembrane helix</keyword>
<reference evidence="10" key="1">
    <citation type="journal article" date="2023" name="Mol. Phylogenet. Evol.">
        <title>Genome-scale phylogeny and comparative genomics of the fungal order Sordariales.</title>
        <authorList>
            <person name="Hensen N."/>
            <person name="Bonometti L."/>
            <person name="Westerberg I."/>
            <person name="Brannstrom I.O."/>
            <person name="Guillou S."/>
            <person name="Cros-Aarteil S."/>
            <person name="Calhoun S."/>
            <person name="Haridas S."/>
            <person name="Kuo A."/>
            <person name="Mondo S."/>
            <person name="Pangilinan J."/>
            <person name="Riley R."/>
            <person name="LaButti K."/>
            <person name="Andreopoulos B."/>
            <person name="Lipzen A."/>
            <person name="Chen C."/>
            <person name="Yan M."/>
            <person name="Daum C."/>
            <person name="Ng V."/>
            <person name="Clum A."/>
            <person name="Steindorff A."/>
            <person name="Ohm R.A."/>
            <person name="Martin F."/>
            <person name="Silar P."/>
            <person name="Natvig D.O."/>
            <person name="Lalanne C."/>
            <person name="Gautier V."/>
            <person name="Ament-Velasquez S.L."/>
            <person name="Kruys A."/>
            <person name="Hutchinson M.I."/>
            <person name="Powell A.J."/>
            <person name="Barry K."/>
            <person name="Miller A.N."/>
            <person name="Grigoriev I.V."/>
            <person name="Debuchy R."/>
            <person name="Gladieux P."/>
            <person name="Hiltunen Thoren M."/>
            <person name="Johannesson H."/>
        </authorList>
    </citation>
    <scope>NUCLEOTIDE SEQUENCE</scope>
    <source>
        <strain evidence="10">CBS 532.94</strain>
    </source>
</reference>
<keyword evidence="2 7" id="KW-0812">Transmembrane</keyword>
<dbReference type="PANTHER" id="PTHR46594:SF4">
    <property type="entry name" value="P-TYPE CATION-TRANSPORTING ATPASE"/>
    <property type="match status" value="1"/>
</dbReference>
<keyword evidence="7" id="KW-0067">ATP-binding</keyword>
<feature type="transmembrane region" description="Helical" evidence="7">
    <location>
        <begin position="1073"/>
        <end position="1093"/>
    </location>
</feature>
<keyword evidence="11" id="KW-1185">Reference proteome</keyword>
<dbReference type="Pfam" id="PF00702">
    <property type="entry name" value="Hydrolase"/>
    <property type="match status" value="1"/>
</dbReference>
<dbReference type="EMBL" id="MU860464">
    <property type="protein sequence ID" value="KAK4233839.1"/>
    <property type="molecule type" value="Genomic_DNA"/>
</dbReference>
<gene>
    <name evidence="10" type="ORF">C8A03DRAFT_19153</name>
</gene>
<comment type="similarity">
    <text evidence="7">Belongs to the cation transport ATPase (P-type) (TC 3.A.3) family. Type IB subfamily.</text>
</comment>
<dbReference type="InterPro" id="IPR023214">
    <property type="entry name" value="HAD_sf"/>
</dbReference>
<dbReference type="SFLD" id="SFLDS00003">
    <property type="entry name" value="Haloacid_Dehalogenase"/>
    <property type="match status" value="1"/>
</dbReference>
<dbReference type="GO" id="GO:0030003">
    <property type="term" value="P:intracellular monoatomic cation homeostasis"/>
    <property type="evidence" value="ECO:0007669"/>
    <property type="project" value="UniProtKB-ARBA"/>
</dbReference>
<evidence type="ECO:0000313" key="10">
    <source>
        <dbReference type="EMBL" id="KAK4233839.1"/>
    </source>
</evidence>
<dbReference type="InterPro" id="IPR036412">
    <property type="entry name" value="HAD-like_sf"/>
</dbReference>
<feature type="transmembrane region" description="Helical" evidence="7">
    <location>
        <begin position="415"/>
        <end position="434"/>
    </location>
</feature>
<evidence type="ECO:0000256" key="7">
    <source>
        <dbReference type="RuleBase" id="RU362081"/>
    </source>
</evidence>
<dbReference type="InterPro" id="IPR001757">
    <property type="entry name" value="P_typ_ATPase"/>
</dbReference>
<dbReference type="PROSITE" id="PS00154">
    <property type="entry name" value="ATPASE_E1_E2"/>
    <property type="match status" value="1"/>
</dbReference>